<proteinExistence type="predicted"/>
<organism evidence="1 2">
    <name type="scientific">Cupriavidus pampae</name>
    <dbReference type="NCBI Taxonomy" id="659251"/>
    <lineage>
        <taxon>Bacteria</taxon>
        <taxon>Pseudomonadati</taxon>
        <taxon>Pseudomonadota</taxon>
        <taxon>Betaproteobacteria</taxon>
        <taxon>Burkholderiales</taxon>
        <taxon>Burkholderiaceae</taxon>
        <taxon>Cupriavidus</taxon>
    </lineage>
</organism>
<gene>
    <name evidence="1" type="ORF">LMG32289_05542</name>
</gene>
<reference evidence="1 2" key="1">
    <citation type="submission" date="2021-08" db="EMBL/GenBank/DDBJ databases">
        <authorList>
            <person name="Peeters C."/>
        </authorList>
    </citation>
    <scope>NUCLEOTIDE SEQUENCE [LARGE SCALE GENOMIC DNA]</scope>
    <source>
        <strain evidence="1 2">LMG 32289</strain>
    </source>
</reference>
<sequence>MTNFVPQFQIAPRANSHVVGLILPSCPELTVVPVMASVYGDLIQWRVEPVAEAIRLTNGTEKTTVATLQFADHLSADGRTALCRSLDNALASAFTQAVFAQLQNGGVPAAATPTPVASVAGVPELAGGVLAAPAGGRLRRAGRWMRTHKAATLVALVAVCGGSLAAHGYLTKPAAQDPFGFSVSSADQQRLQEMVRERVKQANGGANLGTMDGESVAIGTMKAMGLEPGKASAGCLVGVKQ</sequence>
<dbReference type="Proteomes" id="UP000706525">
    <property type="component" value="Unassembled WGS sequence"/>
</dbReference>
<keyword evidence="2" id="KW-1185">Reference proteome</keyword>
<name>A0ABM8XUT8_9BURK</name>
<comment type="caution">
    <text evidence="1">The sequence shown here is derived from an EMBL/GenBank/DDBJ whole genome shotgun (WGS) entry which is preliminary data.</text>
</comment>
<protein>
    <submittedName>
        <fullName evidence="1">Uncharacterized protein</fullName>
    </submittedName>
</protein>
<dbReference type="RefSeq" id="WP_223994196.1">
    <property type="nucleotide sequence ID" value="NZ_CAJZAG010000012.1"/>
</dbReference>
<evidence type="ECO:0000313" key="1">
    <source>
        <dbReference type="EMBL" id="CAG9184154.1"/>
    </source>
</evidence>
<dbReference type="EMBL" id="CAJZAG010000012">
    <property type="protein sequence ID" value="CAG9184154.1"/>
    <property type="molecule type" value="Genomic_DNA"/>
</dbReference>
<accession>A0ABM8XUT8</accession>
<evidence type="ECO:0000313" key="2">
    <source>
        <dbReference type="Proteomes" id="UP000706525"/>
    </source>
</evidence>